<comment type="catalytic activity">
    <reaction evidence="4">
        <text>(1R,6R)-6-hydroxy-2-succinyl-cyclohexa-2,4-diene-1-carboxylate = 2-succinylbenzoate + H2O</text>
        <dbReference type="Rhea" id="RHEA:10196"/>
        <dbReference type="ChEBI" id="CHEBI:15377"/>
        <dbReference type="ChEBI" id="CHEBI:18325"/>
        <dbReference type="ChEBI" id="CHEBI:58689"/>
        <dbReference type="EC" id="4.2.1.113"/>
    </reaction>
</comment>
<gene>
    <name evidence="4 6" type="primary">menC</name>
    <name evidence="6" type="ORF">AArcSt2_10370</name>
</gene>
<reference evidence="6" key="1">
    <citation type="journal article" date="2022" name="Syst. Appl. Microbiol.">
        <title>Natronocalculus amylovorans gen. nov., sp. nov., and Natranaeroarchaeum aerophilus sp. nov., dominant culturable amylolytic natronoarchaea from hypersaline soda lakes in southwestern Siberia.</title>
        <authorList>
            <person name="Sorokin D.Y."/>
            <person name="Elcheninov A.G."/>
            <person name="Khizhniak T.V."/>
            <person name="Koenen M."/>
            <person name="Bale N.J."/>
            <person name="Damste J.S.S."/>
            <person name="Kublanov I.V."/>
        </authorList>
    </citation>
    <scope>NUCLEOTIDE SEQUENCE</scope>
    <source>
        <strain evidence="6">AArc-St2</strain>
    </source>
</reference>
<comment type="function">
    <text evidence="4">Converts 2-succinyl-6-hydroxy-2,4-cyclohexadiene-1-carboxylate (SHCHC) to 2-succinylbenzoate (OSB).</text>
</comment>
<dbReference type="InterPro" id="IPR018110">
    <property type="entry name" value="Mandel_Rmase/mucon_lact_enz_CS"/>
</dbReference>
<evidence type="ECO:0000256" key="3">
    <source>
        <dbReference type="ARBA" id="ARBA00023239"/>
    </source>
</evidence>
<keyword evidence="7" id="KW-1185">Reference proteome</keyword>
<dbReference type="SUPFAM" id="SSF54826">
    <property type="entry name" value="Enolase N-terminal domain-like"/>
    <property type="match status" value="1"/>
</dbReference>
<dbReference type="PANTHER" id="PTHR48073">
    <property type="entry name" value="O-SUCCINYLBENZOATE SYNTHASE-RELATED"/>
    <property type="match status" value="1"/>
</dbReference>
<dbReference type="GO" id="GO:0009063">
    <property type="term" value="P:amino acid catabolic process"/>
    <property type="evidence" value="ECO:0007669"/>
    <property type="project" value="InterPro"/>
</dbReference>
<comment type="cofactor">
    <cofactor evidence="4">
        <name>a divalent metal cation</name>
        <dbReference type="ChEBI" id="CHEBI:60240"/>
    </cofactor>
</comment>
<dbReference type="PANTHER" id="PTHR48073:SF2">
    <property type="entry name" value="O-SUCCINYLBENZOATE SYNTHASE"/>
    <property type="match status" value="1"/>
</dbReference>
<dbReference type="RefSeq" id="WP_250584397.1">
    <property type="nucleotide sequence ID" value="NZ_JAKRVX010000003.1"/>
</dbReference>
<dbReference type="NCBIfam" id="TIGR01927">
    <property type="entry name" value="menC_gam_Gplu"/>
    <property type="match status" value="1"/>
</dbReference>
<evidence type="ECO:0000313" key="7">
    <source>
        <dbReference type="Proteomes" id="UP001203207"/>
    </source>
</evidence>
<organism evidence="6 7">
    <name type="scientific">Natronocalculus amylovorans</name>
    <dbReference type="NCBI Taxonomy" id="2917812"/>
    <lineage>
        <taxon>Archaea</taxon>
        <taxon>Methanobacteriati</taxon>
        <taxon>Methanobacteriota</taxon>
        <taxon>Stenosarchaea group</taxon>
        <taxon>Halobacteria</taxon>
        <taxon>Halobacteriales</taxon>
        <taxon>Haloferacaceae</taxon>
        <taxon>Natronocalculus</taxon>
    </lineage>
</organism>
<feature type="domain" description="Mandelate racemase/muconate lactonizing enzyme C-terminal" evidence="5">
    <location>
        <begin position="126"/>
        <end position="223"/>
    </location>
</feature>
<dbReference type="CDD" id="cd03320">
    <property type="entry name" value="OSBS"/>
    <property type="match status" value="1"/>
</dbReference>
<dbReference type="InterPro" id="IPR029017">
    <property type="entry name" value="Enolase-like_N"/>
</dbReference>
<dbReference type="GO" id="GO:0000287">
    <property type="term" value="F:magnesium ion binding"/>
    <property type="evidence" value="ECO:0007669"/>
    <property type="project" value="UniProtKB-UniRule"/>
</dbReference>
<dbReference type="SUPFAM" id="SSF51604">
    <property type="entry name" value="Enolase C-terminal domain-like"/>
    <property type="match status" value="1"/>
</dbReference>
<dbReference type="EMBL" id="JAKRVX010000003">
    <property type="protein sequence ID" value="MCL9817346.1"/>
    <property type="molecule type" value="Genomic_DNA"/>
</dbReference>
<comment type="similarity">
    <text evidence="4">Belongs to the mandelate racemase/muconate lactonizing enzyme family. MenC type 1 subfamily.</text>
</comment>
<dbReference type="Gene3D" id="3.30.390.10">
    <property type="entry name" value="Enolase-like, N-terminal domain"/>
    <property type="match status" value="1"/>
</dbReference>
<evidence type="ECO:0000256" key="4">
    <source>
        <dbReference type="HAMAP-Rule" id="MF_00470"/>
    </source>
</evidence>
<comment type="pathway">
    <text evidence="4">Quinol/quinone metabolism; menaquinone biosynthesis.</text>
</comment>
<dbReference type="InterPro" id="IPR036849">
    <property type="entry name" value="Enolase-like_C_sf"/>
</dbReference>
<keyword evidence="4" id="KW-0474">Menaquinone biosynthesis</keyword>
<accession>A0AAE3K8S6</accession>
<dbReference type="Gene3D" id="3.20.20.120">
    <property type="entry name" value="Enolase-like C-terminal domain"/>
    <property type="match status" value="1"/>
</dbReference>
<sequence length="342" mass="36086">MITPFSLRLKQPLSTAHGDITERRGFIFRIDRNGTVGVGEATPLPGWTERYDECETALTTYANTDATAPDPTTHPACAHAIESAELDAAARQNGCSLAAYLRKTVFGRSSGRDAIPLNATIGAETTEKTVNQAIAAVENGFRCLKLKMGVSNPEDDLDRARAVRDAVGETIAIRVDVNGGWDRETATDCLPTLAAIGIEYLEQPLPAGDIEGHTMLRERGAVPIAVDESLQRASVTELIAADAADILVLKPMVLGGPKQTARAAQTAQEHGLDVVVTTTIDAAVARTTAAHVAAAIPRCRPCGLATGSFLAEDVVTDPLTITDGALCLPDTTGIFDGFIQSI</sequence>
<feature type="active site" description="Proton acceptor" evidence="4">
    <location>
        <position position="250"/>
    </location>
</feature>
<feature type="active site" description="Proton donor" evidence="4">
    <location>
        <position position="147"/>
    </location>
</feature>
<reference evidence="6" key="2">
    <citation type="submission" date="2022-02" db="EMBL/GenBank/DDBJ databases">
        <authorList>
            <person name="Elcheninov A.G."/>
            <person name="Sorokin D.Y."/>
            <person name="Kublanov I.V."/>
        </authorList>
    </citation>
    <scope>NUCLEOTIDE SEQUENCE</scope>
    <source>
        <strain evidence="6">AArc-St2</strain>
    </source>
</reference>
<dbReference type="HAMAP" id="MF_00470">
    <property type="entry name" value="MenC_1"/>
    <property type="match status" value="1"/>
</dbReference>
<dbReference type="Proteomes" id="UP001203207">
    <property type="component" value="Unassembled WGS sequence"/>
</dbReference>
<feature type="binding site" evidence="4">
    <location>
        <position position="202"/>
    </location>
    <ligand>
        <name>Mg(2+)</name>
        <dbReference type="ChEBI" id="CHEBI:18420"/>
    </ligand>
</feature>
<evidence type="ECO:0000256" key="2">
    <source>
        <dbReference type="ARBA" id="ARBA00022842"/>
    </source>
</evidence>
<dbReference type="InterPro" id="IPR010196">
    <property type="entry name" value="OSB_synthase_MenC1"/>
</dbReference>
<comment type="caution">
    <text evidence="6">The sequence shown here is derived from an EMBL/GenBank/DDBJ whole genome shotgun (WGS) entry which is preliminary data.</text>
</comment>
<dbReference type="AlphaFoldDB" id="A0AAE3K8S6"/>
<feature type="binding site" evidence="4">
    <location>
        <position position="227"/>
    </location>
    <ligand>
        <name>Mg(2+)</name>
        <dbReference type="ChEBI" id="CHEBI:18420"/>
    </ligand>
</feature>
<dbReference type="SMART" id="SM00922">
    <property type="entry name" value="MR_MLE"/>
    <property type="match status" value="1"/>
</dbReference>
<dbReference type="InterPro" id="IPR029065">
    <property type="entry name" value="Enolase_C-like"/>
</dbReference>
<dbReference type="PROSITE" id="PS00909">
    <property type="entry name" value="MR_MLE_2"/>
    <property type="match status" value="1"/>
</dbReference>
<dbReference type="GO" id="GO:0009234">
    <property type="term" value="P:menaquinone biosynthetic process"/>
    <property type="evidence" value="ECO:0007669"/>
    <property type="project" value="UniProtKB-UniRule"/>
</dbReference>
<keyword evidence="2 4" id="KW-0460">Magnesium</keyword>
<dbReference type="InterPro" id="IPR013342">
    <property type="entry name" value="Mandelate_racemase_C"/>
</dbReference>
<keyword evidence="3 4" id="KW-0456">Lyase</keyword>
<evidence type="ECO:0000259" key="5">
    <source>
        <dbReference type="SMART" id="SM00922"/>
    </source>
</evidence>
<keyword evidence="1 4" id="KW-0479">Metal-binding</keyword>
<evidence type="ECO:0000313" key="6">
    <source>
        <dbReference type="EMBL" id="MCL9817346.1"/>
    </source>
</evidence>
<comment type="pathway">
    <text evidence="4">Quinol/quinone metabolism; 1,4-dihydroxy-2-naphthoate biosynthesis; 1,4-dihydroxy-2-naphthoate from chorismate: step 4/7.</text>
</comment>
<dbReference type="SFLD" id="SFLDS00001">
    <property type="entry name" value="Enolase"/>
    <property type="match status" value="1"/>
</dbReference>
<dbReference type="EC" id="4.2.1.113" evidence="4"/>
<evidence type="ECO:0000256" key="1">
    <source>
        <dbReference type="ARBA" id="ARBA00022723"/>
    </source>
</evidence>
<dbReference type="SFLD" id="SFLDG00180">
    <property type="entry name" value="muconate_cycloisomerase"/>
    <property type="match status" value="1"/>
</dbReference>
<feature type="binding site" evidence="4">
    <location>
        <position position="176"/>
    </location>
    <ligand>
        <name>Mg(2+)</name>
        <dbReference type="ChEBI" id="CHEBI:18420"/>
    </ligand>
</feature>
<proteinExistence type="inferred from homology"/>
<name>A0AAE3K8S6_9EURY</name>
<dbReference type="Pfam" id="PF13378">
    <property type="entry name" value="MR_MLE_C"/>
    <property type="match status" value="1"/>
</dbReference>
<protein>
    <recommendedName>
        <fullName evidence="4">o-succinylbenzoate synthase</fullName>
        <shortName evidence="4">OSB synthase</shortName>
        <shortName evidence="4">OSBS</shortName>
        <ecNumber evidence="4">4.2.1.113</ecNumber>
    </recommendedName>
    <alternativeName>
        <fullName evidence="4">4-(2'-carboxyphenyl)-4-oxybutyric acid synthase</fullName>
    </alternativeName>
    <alternativeName>
        <fullName evidence="4">o-succinylbenzoic acid synthase</fullName>
    </alternativeName>
</protein>
<dbReference type="GO" id="GO:0043748">
    <property type="term" value="F:O-succinylbenzoate synthase activity"/>
    <property type="evidence" value="ECO:0007669"/>
    <property type="project" value="UniProtKB-EC"/>
</dbReference>
<dbReference type="SFLD" id="SFLDF00009">
    <property type="entry name" value="o-succinylbenzoate_synthase"/>
    <property type="match status" value="1"/>
</dbReference>